<evidence type="ECO:0000256" key="1">
    <source>
        <dbReference type="ARBA" id="ARBA00007879"/>
    </source>
</evidence>
<accession>A0A835EJ60</accession>
<evidence type="ECO:0000313" key="10">
    <source>
        <dbReference type="Proteomes" id="UP000636709"/>
    </source>
</evidence>
<keyword evidence="2 6" id="KW-0479">Metal-binding</keyword>
<comment type="cofactor">
    <cofactor evidence="6">
        <name>Fe(2+)</name>
        <dbReference type="ChEBI" id="CHEBI:29033"/>
    </cofactor>
    <text evidence="6">Binds 1 Fe(2+) ion per subunit.</text>
</comment>
<dbReference type="GO" id="GO:0008198">
    <property type="term" value="F:ferrous iron binding"/>
    <property type="evidence" value="ECO:0007669"/>
    <property type="project" value="TreeGrafter"/>
</dbReference>
<keyword evidence="5 6" id="KW-0408">Iron</keyword>
<dbReference type="InterPro" id="IPR037151">
    <property type="entry name" value="AlkB-like_sf"/>
</dbReference>
<keyword evidence="10" id="KW-1185">Reference proteome</keyword>
<feature type="region of interest" description="Disordered" evidence="7">
    <location>
        <begin position="19"/>
        <end position="46"/>
    </location>
</feature>
<dbReference type="Gene3D" id="2.60.120.590">
    <property type="entry name" value="Alpha-ketoglutarate-dependent dioxygenase AlkB-like"/>
    <property type="match status" value="1"/>
</dbReference>
<dbReference type="GO" id="GO:0035515">
    <property type="term" value="F:oxidative RNA demethylase activity"/>
    <property type="evidence" value="ECO:0007669"/>
    <property type="project" value="TreeGrafter"/>
</dbReference>
<dbReference type="Pfam" id="PF13532">
    <property type="entry name" value="2OG-FeII_Oxy_2"/>
    <property type="match status" value="1"/>
</dbReference>
<evidence type="ECO:0000256" key="2">
    <source>
        <dbReference type="ARBA" id="ARBA00022723"/>
    </source>
</evidence>
<proteinExistence type="inferred from homology"/>
<evidence type="ECO:0000256" key="7">
    <source>
        <dbReference type="SAM" id="MobiDB-lite"/>
    </source>
</evidence>
<dbReference type="EMBL" id="JACEFO010001915">
    <property type="protein sequence ID" value="KAF8694064.1"/>
    <property type="molecule type" value="Genomic_DNA"/>
</dbReference>
<protein>
    <recommendedName>
        <fullName evidence="8">Fe2OG dioxygenase domain-containing protein</fullName>
    </recommendedName>
</protein>
<dbReference type="PANTHER" id="PTHR16557:SF11">
    <property type="entry name" value="ALPHA-KETOGLUTARATE-DEPENDENT DIOXYGENASE ALKB"/>
    <property type="match status" value="1"/>
</dbReference>
<keyword evidence="3" id="KW-0223">Dioxygenase</keyword>
<evidence type="ECO:0000256" key="3">
    <source>
        <dbReference type="ARBA" id="ARBA00022964"/>
    </source>
</evidence>
<dbReference type="PROSITE" id="PS51471">
    <property type="entry name" value="FE2OG_OXY"/>
    <property type="match status" value="1"/>
</dbReference>
<evidence type="ECO:0000256" key="4">
    <source>
        <dbReference type="ARBA" id="ARBA00023002"/>
    </source>
</evidence>
<feature type="binding site" evidence="6">
    <location>
        <position position="261"/>
    </location>
    <ligand>
        <name>Fe cation</name>
        <dbReference type="ChEBI" id="CHEBI:24875"/>
        <note>catalytic</note>
    </ligand>
</feature>
<feature type="binding site" evidence="6">
    <location>
        <position position="317"/>
    </location>
    <ligand>
        <name>Fe cation</name>
        <dbReference type="ChEBI" id="CHEBI:24875"/>
        <note>catalytic</note>
    </ligand>
</feature>
<comment type="caution">
    <text evidence="9">The sequence shown here is derived from an EMBL/GenBank/DDBJ whole genome shotgun (WGS) entry which is preliminary data.</text>
</comment>
<dbReference type="AlphaFoldDB" id="A0A835EJ60"/>
<name>A0A835EJ60_9POAL</name>
<dbReference type="InterPro" id="IPR004574">
    <property type="entry name" value="Alkb"/>
</dbReference>
<feature type="domain" description="Fe2OG dioxygenase" evidence="8">
    <location>
        <begin position="243"/>
        <end position="363"/>
    </location>
</feature>
<evidence type="ECO:0000313" key="9">
    <source>
        <dbReference type="EMBL" id="KAF8694064.1"/>
    </source>
</evidence>
<gene>
    <name evidence="9" type="ORF">HU200_038517</name>
</gene>
<dbReference type="SUPFAM" id="SSF51197">
    <property type="entry name" value="Clavaminate synthase-like"/>
    <property type="match status" value="1"/>
</dbReference>
<dbReference type="GO" id="GO:0035513">
    <property type="term" value="P:oxidative RNA demethylation"/>
    <property type="evidence" value="ECO:0007669"/>
    <property type="project" value="TreeGrafter"/>
</dbReference>
<organism evidence="9 10">
    <name type="scientific">Digitaria exilis</name>
    <dbReference type="NCBI Taxonomy" id="1010633"/>
    <lineage>
        <taxon>Eukaryota</taxon>
        <taxon>Viridiplantae</taxon>
        <taxon>Streptophyta</taxon>
        <taxon>Embryophyta</taxon>
        <taxon>Tracheophyta</taxon>
        <taxon>Spermatophyta</taxon>
        <taxon>Magnoliopsida</taxon>
        <taxon>Liliopsida</taxon>
        <taxon>Poales</taxon>
        <taxon>Poaceae</taxon>
        <taxon>PACMAD clade</taxon>
        <taxon>Panicoideae</taxon>
        <taxon>Panicodae</taxon>
        <taxon>Paniceae</taxon>
        <taxon>Anthephorinae</taxon>
        <taxon>Digitaria</taxon>
    </lineage>
</organism>
<dbReference type="OrthoDB" id="6614653at2759"/>
<evidence type="ECO:0000256" key="6">
    <source>
        <dbReference type="PIRSR" id="PIRSR604574-2"/>
    </source>
</evidence>
<comment type="similarity">
    <text evidence="1">Belongs to the alkB family.</text>
</comment>
<dbReference type="FunFam" id="2.60.120.590:FF:000020">
    <property type="entry name" value="Alpha-ketoglutarate-dependent dioxygenase alkB"/>
    <property type="match status" value="1"/>
</dbReference>
<dbReference type="InterPro" id="IPR027450">
    <property type="entry name" value="AlkB-like"/>
</dbReference>
<feature type="binding site" evidence="6">
    <location>
        <position position="263"/>
    </location>
    <ligand>
        <name>Fe cation</name>
        <dbReference type="ChEBI" id="CHEBI:24875"/>
        <note>catalytic</note>
    </ligand>
</feature>
<sequence length="363" mass="40465">MYGAPDPAAAERTAFRRAEKQYKLYKPPNLKGKPRPRNKPAAVQGGGGDLSAVVDFHVLLAADGELPAGICRRDCAGFDRPVFCFLDRPGFYFLPSALSTEEQCYWIRESLKTFPQPPNRTNLTAVYGSISDLLIAAKNKKILVEVEKPDVQERKEHSNCGGKTQPKNFKFVEASEVHKGEECRSTAATALVRKLRWSTLGLQFDWSKRNYDVSLPHNKIPDSLASLAQNMAIPAMPSGEEFKPEAAIVNYYGPSDMLGGHVDDMEADWTKPIVSISLGCKCIFLLGGKTRDEVPTAMFLRSGDIVLMAGEARERFHGVPRIFTESDQQEISRLVSQLSGEDDCFILDYIKNSRININIRQVY</sequence>
<dbReference type="GO" id="GO:0035516">
    <property type="term" value="F:broad specificity oxidative DNA demethylase activity"/>
    <property type="evidence" value="ECO:0007669"/>
    <property type="project" value="TreeGrafter"/>
</dbReference>
<dbReference type="PANTHER" id="PTHR16557">
    <property type="entry name" value="ALKYLATED DNA REPAIR PROTEIN ALKB-RELATED"/>
    <property type="match status" value="1"/>
</dbReference>
<keyword evidence="4" id="KW-0560">Oxidoreductase</keyword>
<evidence type="ECO:0000259" key="8">
    <source>
        <dbReference type="PROSITE" id="PS51471"/>
    </source>
</evidence>
<dbReference type="Proteomes" id="UP000636709">
    <property type="component" value="Unassembled WGS sequence"/>
</dbReference>
<evidence type="ECO:0000256" key="5">
    <source>
        <dbReference type="ARBA" id="ARBA00023004"/>
    </source>
</evidence>
<dbReference type="InterPro" id="IPR005123">
    <property type="entry name" value="Oxoglu/Fe-dep_dioxygenase_dom"/>
</dbReference>
<reference evidence="9" key="1">
    <citation type="submission" date="2020-07" db="EMBL/GenBank/DDBJ databases">
        <title>Genome sequence and genetic diversity analysis of an under-domesticated orphan crop, white fonio (Digitaria exilis).</title>
        <authorList>
            <person name="Bennetzen J.L."/>
            <person name="Chen S."/>
            <person name="Ma X."/>
            <person name="Wang X."/>
            <person name="Yssel A.E.J."/>
            <person name="Chaluvadi S.R."/>
            <person name="Johnson M."/>
            <person name="Gangashetty P."/>
            <person name="Hamidou F."/>
            <person name="Sanogo M.D."/>
            <person name="Zwaenepoel A."/>
            <person name="Wallace J."/>
            <person name="Van De Peer Y."/>
            <person name="Van Deynze A."/>
        </authorList>
    </citation>
    <scope>NUCLEOTIDE SEQUENCE</scope>
    <source>
        <tissue evidence="9">Leaves</tissue>
    </source>
</reference>
<dbReference type="GO" id="GO:0005737">
    <property type="term" value="C:cytoplasm"/>
    <property type="evidence" value="ECO:0007669"/>
    <property type="project" value="TreeGrafter"/>
</dbReference>